<reference evidence="2 3" key="1">
    <citation type="journal article" date="2019" name="Int. J. Syst. Evol. Microbiol.">
        <title>The Global Catalogue of Microorganisms (GCM) 10K type strain sequencing project: providing services to taxonomists for standard genome sequencing and annotation.</title>
        <authorList>
            <consortium name="The Broad Institute Genomics Platform"/>
            <consortium name="The Broad Institute Genome Sequencing Center for Infectious Disease"/>
            <person name="Wu L."/>
            <person name="Ma J."/>
        </authorList>
    </citation>
    <scope>NUCLEOTIDE SEQUENCE [LARGE SCALE GENOMIC DNA]</scope>
    <source>
        <strain evidence="2 3">JCM 6833</strain>
    </source>
</reference>
<proteinExistence type="predicted"/>
<organism evidence="2 3">
    <name type="scientific">Actinomadura fulvescens</name>
    <dbReference type="NCBI Taxonomy" id="46160"/>
    <lineage>
        <taxon>Bacteria</taxon>
        <taxon>Bacillati</taxon>
        <taxon>Actinomycetota</taxon>
        <taxon>Actinomycetes</taxon>
        <taxon>Streptosporangiales</taxon>
        <taxon>Thermomonosporaceae</taxon>
        <taxon>Actinomadura</taxon>
    </lineage>
</organism>
<evidence type="ECO:0000313" key="2">
    <source>
        <dbReference type="EMBL" id="GAA2581642.1"/>
    </source>
</evidence>
<dbReference type="SMART" id="SM00320">
    <property type="entry name" value="WD40"/>
    <property type="match status" value="3"/>
</dbReference>
<dbReference type="InterPro" id="IPR027417">
    <property type="entry name" value="P-loop_NTPase"/>
</dbReference>
<dbReference type="Gene3D" id="2.130.10.10">
    <property type="entry name" value="YVTN repeat-like/Quinoprotein amine dehydrogenase"/>
    <property type="match status" value="2"/>
</dbReference>
<gene>
    <name evidence="2" type="ORF">GCM10010411_12920</name>
</gene>
<dbReference type="InterPro" id="IPR001680">
    <property type="entry name" value="WD40_rpt"/>
</dbReference>
<evidence type="ECO:0000256" key="1">
    <source>
        <dbReference type="SAM" id="Phobius"/>
    </source>
</evidence>
<accession>A0ABN3PG63</accession>
<dbReference type="SUPFAM" id="SSF52540">
    <property type="entry name" value="P-loop containing nucleoside triphosphate hydrolases"/>
    <property type="match status" value="1"/>
</dbReference>
<dbReference type="InterPro" id="IPR015943">
    <property type="entry name" value="WD40/YVTN_repeat-like_dom_sf"/>
</dbReference>
<keyword evidence="1" id="KW-1133">Transmembrane helix</keyword>
<dbReference type="SUPFAM" id="SSF50978">
    <property type="entry name" value="WD40 repeat-like"/>
    <property type="match status" value="2"/>
</dbReference>
<dbReference type="Proteomes" id="UP001501509">
    <property type="component" value="Unassembled WGS sequence"/>
</dbReference>
<feature type="transmembrane region" description="Helical" evidence="1">
    <location>
        <begin position="42"/>
        <end position="62"/>
    </location>
</feature>
<comment type="caution">
    <text evidence="2">The sequence shown here is derived from an EMBL/GenBank/DDBJ whole genome shotgun (WGS) entry which is preliminary data.</text>
</comment>
<name>A0ABN3PG63_9ACTN</name>
<dbReference type="RefSeq" id="WP_344538545.1">
    <property type="nucleotide sequence ID" value="NZ_BAAATD010000001.1"/>
</dbReference>
<sequence length="1232" mass="132967">MSDDVVRRPRRSLLPAAVAAGGTVLATVVGALVNLITSGWSTSVFAALIVLVAVSSLLPFAGTRAEEWAERRLRSRERRDARALRLAELRGHFQTSSRGLTRSGLRRGWYFTGRRRVLAELVAWIAGSDDPRARLVTGEPGSGKSAVLGRVATFGYAGLRNEVPAAELARADPATLAPPGSVRAAVFARGLSARQAATLIAAELGVVAELPGDLLDRLSERPLEGRGIVIVDAVDEAADPAELIRELLEPLAATAHRTGVRLLAGMRPGWNRRLVRQFGPHAVEIDLDDEEHARPEDVADYVFRLLTEDEHARAPYRERPETARAVAGAVAARAGTSFLVAQLTGLALAAAPDVADVGEQFPDSVGSAMEHYLERLGTAADRTRIRDLLMPLALAEGKGLADRRVWARLATELGARTYTDQDITWLLRDSPAPDVLHRGTVDGRYTYRLFHLALGEYLRGIAEAERPAADIQRRFAEILVDVAAGDWTGADSYTRTYLATHAAAGGVLDPLHEDAEFLVAASPDRLLQALPAASSARGRELSFVVQRAGFGLLRSAADRRASYLELAARKCGETALADAIRACSPGRPWSVPWAHWRRITCGRILGHVPGYVRELEVADVPGGTIVVAAGDTEVRSWWLADGGQYGPAISDIRARIRNLGVLTGPTGVEAVTWHLDETRQRWDLRTGRPIGDPSRFEGIDGAWEIRLGERELTVIRRGDALRVLDGFSEDQAVSELMIAEMDAVGTVKVVDGRLLALVVFGDGRVRIWDLLARRPVGEVLDPLAERDPVDREIWSADLARFGDDLVAFISHPIRPPDFADTHAWDTARNRPVTEPIRGLAIGALDITVIELDGVRLVCRAGADGRIVCRQWPDGDVGGGPVVAHDGGVDWLTGTESGPDGSPLLLSGGRDGAVRCWPMDMLRSAPEDESEEVTEAVASIRSIGRSLVVGLVGRPGDLVTWDVATGDVVARWRTDEPVDLRLATVGTNSEPLVAAVMDSGTITLWDPLTGAARAEFADAVPAGASETCTAWIDGRPMILIVYPDGLIHLWDVQDGAAPRPPFECHPSLFGTAFKEIDGVPHVVTATFSGNQPPRLWRLPSCESAEVNFEPCAHDHAGHEHARLAVGDLGDRPVAVRSGYRSHIDVWDLRDGRLLRSGQLDDGHLMALGPTVLGRLRGRQVAVTSGYAGAVTIWDLDGVHEVIDTGNRIHSLVIDQERRIVAGGLMGLIAIDVE</sequence>
<dbReference type="InterPro" id="IPR036322">
    <property type="entry name" value="WD40_repeat_dom_sf"/>
</dbReference>
<keyword evidence="3" id="KW-1185">Reference proteome</keyword>
<evidence type="ECO:0000313" key="3">
    <source>
        <dbReference type="Proteomes" id="UP001501509"/>
    </source>
</evidence>
<keyword evidence="1" id="KW-0812">Transmembrane</keyword>
<protein>
    <submittedName>
        <fullName evidence="2">Uncharacterized protein</fullName>
    </submittedName>
</protein>
<keyword evidence="1" id="KW-0472">Membrane</keyword>
<dbReference type="EMBL" id="BAAATD010000001">
    <property type="protein sequence ID" value="GAA2581642.1"/>
    <property type="molecule type" value="Genomic_DNA"/>
</dbReference>
<feature type="transmembrane region" description="Helical" evidence="1">
    <location>
        <begin position="12"/>
        <end position="36"/>
    </location>
</feature>